<feature type="compositionally biased region" description="Basic and acidic residues" evidence="1">
    <location>
        <begin position="372"/>
        <end position="383"/>
    </location>
</feature>
<name>R7YUZ0_CONA1</name>
<dbReference type="RefSeq" id="XP_007780921.1">
    <property type="nucleotide sequence ID" value="XM_007782731.1"/>
</dbReference>
<sequence length="434" mass="47092">MSYTDDSVKAKLSALNETQEGIVAVAQWIMFHRRFADRTATLWMHRLRDSSPPKRLNLIYLANEVVQQSKARKKNEFVAAFSPIIAEATTTAYKGATHDVQQKLRRVIEVWRQRLIFEPAIQDAIERGVDELDRSREKAKKPALGGSLFSSSSAGAAVPQQLQPLVQAQNALAKAELTSKSAVTNSKAEYHKLTDPATPLPTPPVHAARLSALLKGLANAEGAVAETLKARRELLSGLETLINTHRAALAEDAAQAAELAARRESVESRKRDVEDSIMRGLSETTPAESTPEAGIVGDEPERPDIEALTPPPVESLTPVGTPPPLDATGTTAAANFVEETETHAPTLDDRVPSYMPPGLELPDQQSPSERQAYGHEQSKPLDPRRRRGNEGVNGNGEGAGVKRRKMSVNKVDDDFAEFTSGGLDSDVADLLGRD</sequence>
<evidence type="ECO:0000256" key="1">
    <source>
        <dbReference type="SAM" id="MobiDB-lite"/>
    </source>
</evidence>
<dbReference type="FunFam" id="1.25.40.90:FF:000030">
    <property type="entry name" value="DUF618 domain protein"/>
    <property type="match status" value="1"/>
</dbReference>
<gene>
    <name evidence="3" type="ORF">W97_04842</name>
</gene>
<reference evidence="4" key="1">
    <citation type="submission" date="2012-06" db="EMBL/GenBank/DDBJ databases">
        <title>The genome sequence of Coniosporium apollinis CBS 100218.</title>
        <authorList>
            <consortium name="The Broad Institute Genome Sequencing Platform"/>
            <person name="Cuomo C."/>
            <person name="Gorbushina A."/>
            <person name="Noack S."/>
            <person name="Walker B."/>
            <person name="Young S.K."/>
            <person name="Zeng Q."/>
            <person name="Gargeya S."/>
            <person name="Fitzgerald M."/>
            <person name="Haas B."/>
            <person name="Abouelleil A."/>
            <person name="Alvarado L."/>
            <person name="Arachchi H.M."/>
            <person name="Berlin A.M."/>
            <person name="Chapman S.B."/>
            <person name="Goldberg J."/>
            <person name="Griggs A."/>
            <person name="Gujja S."/>
            <person name="Hansen M."/>
            <person name="Howarth C."/>
            <person name="Imamovic A."/>
            <person name="Larimer J."/>
            <person name="McCowan C."/>
            <person name="Montmayeur A."/>
            <person name="Murphy C."/>
            <person name="Neiman D."/>
            <person name="Pearson M."/>
            <person name="Priest M."/>
            <person name="Roberts A."/>
            <person name="Saif S."/>
            <person name="Shea T."/>
            <person name="Sisk P."/>
            <person name="Sykes S."/>
            <person name="Wortman J."/>
            <person name="Nusbaum C."/>
            <person name="Birren B."/>
        </authorList>
    </citation>
    <scope>NUCLEOTIDE SEQUENCE [LARGE SCALE GENOMIC DNA]</scope>
    <source>
        <strain evidence="4">CBS 100218</strain>
    </source>
</reference>
<dbReference type="Pfam" id="PF04818">
    <property type="entry name" value="CID"/>
    <property type="match status" value="1"/>
</dbReference>
<dbReference type="HOGENOM" id="CLU_042070_0_0_1"/>
<accession>R7YUZ0</accession>
<dbReference type="PANTHER" id="PTHR12460:SF0">
    <property type="entry name" value="CID DOMAIN-CONTAINING PROTEIN-RELATED"/>
    <property type="match status" value="1"/>
</dbReference>
<dbReference type="OrthoDB" id="10069473at2759"/>
<dbReference type="Gene3D" id="1.25.40.90">
    <property type="match status" value="1"/>
</dbReference>
<dbReference type="GO" id="GO:0099122">
    <property type="term" value="F:RNA polymerase II C-terminal domain binding"/>
    <property type="evidence" value="ECO:0007669"/>
    <property type="project" value="InterPro"/>
</dbReference>
<dbReference type="InterPro" id="IPR008942">
    <property type="entry name" value="ENTH_VHS"/>
</dbReference>
<feature type="domain" description="CID" evidence="2">
    <location>
        <begin position="1"/>
        <end position="133"/>
    </location>
</feature>
<evidence type="ECO:0000313" key="4">
    <source>
        <dbReference type="Proteomes" id="UP000016924"/>
    </source>
</evidence>
<dbReference type="CDD" id="cd17003">
    <property type="entry name" value="CID_Rtt103"/>
    <property type="match status" value="1"/>
</dbReference>
<dbReference type="STRING" id="1168221.R7YUZ0"/>
<protein>
    <recommendedName>
        <fullName evidence="2">CID domain-containing protein</fullName>
    </recommendedName>
</protein>
<dbReference type="GO" id="GO:0031124">
    <property type="term" value="P:mRNA 3'-end processing"/>
    <property type="evidence" value="ECO:0007669"/>
    <property type="project" value="InterPro"/>
</dbReference>
<evidence type="ECO:0000259" key="2">
    <source>
        <dbReference type="PROSITE" id="PS51391"/>
    </source>
</evidence>
<feature type="region of interest" description="Disordered" evidence="1">
    <location>
        <begin position="261"/>
        <end position="329"/>
    </location>
</feature>
<feature type="compositionally biased region" description="Basic and acidic residues" evidence="1">
    <location>
        <begin position="341"/>
        <end position="351"/>
    </location>
</feature>
<dbReference type="InterPro" id="IPR047883">
    <property type="entry name" value="Rtt103-like_CID"/>
</dbReference>
<dbReference type="InterPro" id="IPR006569">
    <property type="entry name" value="CID_dom"/>
</dbReference>
<dbReference type="SMART" id="SM00582">
    <property type="entry name" value="RPR"/>
    <property type="match status" value="1"/>
</dbReference>
<evidence type="ECO:0000313" key="3">
    <source>
        <dbReference type="EMBL" id="EON65604.1"/>
    </source>
</evidence>
<dbReference type="PROSITE" id="PS51391">
    <property type="entry name" value="CID"/>
    <property type="match status" value="1"/>
</dbReference>
<keyword evidence="4" id="KW-1185">Reference proteome</keyword>
<dbReference type="AlphaFoldDB" id="R7YUZ0"/>
<dbReference type="eggNOG" id="KOG2669">
    <property type="taxonomic scope" value="Eukaryota"/>
</dbReference>
<proteinExistence type="predicted"/>
<dbReference type="PANTHER" id="PTHR12460">
    <property type="entry name" value="CYCLIN-DEPENDENT KINASE INHIBITOR-RELATED PROTEIN"/>
    <property type="match status" value="1"/>
</dbReference>
<dbReference type="SUPFAM" id="SSF48464">
    <property type="entry name" value="ENTH/VHS domain"/>
    <property type="match status" value="1"/>
</dbReference>
<feature type="compositionally biased region" description="Basic and acidic residues" evidence="1">
    <location>
        <begin position="261"/>
        <end position="277"/>
    </location>
</feature>
<organism evidence="3 4">
    <name type="scientific">Coniosporium apollinis (strain CBS 100218)</name>
    <name type="common">Rock-inhabiting black yeast</name>
    <dbReference type="NCBI Taxonomy" id="1168221"/>
    <lineage>
        <taxon>Eukaryota</taxon>
        <taxon>Fungi</taxon>
        <taxon>Dikarya</taxon>
        <taxon>Ascomycota</taxon>
        <taxon>Pezizomycotina</taxon>
        <taxon>Dothideomycetes</taxon>
        <taxon>Dothideomycetes incertae sedis</taxon>
        <taxon>Coniosporium</taxon>
    </lineage>
</organism>
<dbReference type="OMA" id="LWMQRLK"/>
<dbReference type="Proteomes" id="UP000016924">
    <property type="component" value="Unassembled WGS sequence"/>
</dbReference>
<dbReference type="EMBL" id="JH767575">
    <property type="protein sequence ID" value="EON65604.1"/>
    <property type="molecule type" value="Genomic_DNA"/>
</dbReference>
<feature type="region of interest" description="Disordered" evidence="1">
    <location>
        <begin position="341"/>
        <end position="405"/>
    </location>
</feature>
<dbReference type="GeneID" id="19902153"/>